<dbReference type="PROSITE" id="PS50045">
    <property type="entry name" value="SIGMA54_INTERACT_4"/>
    <property type="match status" value="1"/>
</dbReference>
<sequence>MSRILVIEDEPIIRTELRRLLTRAGHDVAEAGAVPEAAAEHALDAFDLVISDLRLPGPPGTDIIGLCPGVPVLIMTSYATVKSAVDAMKLGAVDYIAKPFDHDELLLQVERVLREGRLTRQNAALKREVEQTWAPGGMVGTSTAMRDVFERVRKVASSSATVLVLGESGTGKELVARAVHAQSPRAEGPMVAVNCAAIPEGLLESELFGHEKGAFTGAQAAHAGLVEAAHGGTLFLDEIGELPAPAQARLLRMLQDGEVRRVGATRSRKVDVRILAATHRDLPRRVQEGLFRQDLYFRLRVVEIRLPPLRERGEDLPALAKHLLEKATRRLGRPPASLSPEALAAIAVHPWPGNVRELENAIERAVILADGPLLTPDLLALELPGVAATDVPPAAMEELDFPTIVAGEDPRSPDSMEEYFRRFVLEHQDRMGETELARRLGISRKTLWEKRQRLGIPRTRA</sequence>
<organism evidence="9 10">
    <name type="scientific">Corallococcus terminator</name>
    <dbReference type="NCBI Taxonomy" id="2316733"/>
    <lineage>
        <taxon>Bacteria</taxon>
        <taxon>Pseudomonadati</taxon>
        <taxon>Myxococcota</taxon>
        <taxon>Myxococcia</taxon>
        <taxon>Myxococcales</taxon>
        <taxon>Cystobacterineae</taxon>
        <taxon>Myxococcaceae</taxon>
        <taxon>Corallococcus</taxon>
    </lineage>
</organism>
<evidence type="ECO:0000256" key="6">
    <source>
        <dbReference type="PROSITE-ProRule" id="PRU00169"/>
    </source>
</evidence>
<keyword evidence="10" id="KW-1185">Reference proteome</keyword>
<dbReference type="InterPro" id="IPR025944">
    <property type="entry name" value="Sigma_54_int_dom_CS"/>
</dbReference>
<protein>
    <submittedName>
        <fullName evidence="9">Sigma-54-dependent Fis family transcriptional regulator</fullName>
    </submittedName>
</protein>
<dbReference type="Gene3D" id="3.40.50.300">
    <property type="entry name" value="P-loop containing nucleotide triphosphate hydrolases"/>
    <property type="match status" value="1"/>
</dbReference>
<dbReference type="AlphaFoldDB" id="A0A3A8JCN0"/>
<keyword evidence="1" id="KW-0547">Nucleotide-binding</keyword>
<keyword evidence="5" id="KW-0804">Transcription</keyword>
<evidence type="ECO:0000313" key="10">
    <source>
        <dbReference type="Proteomes" id="UP000268094"/>
    </source>
</evidence>
<evidence type="ECO:0000256" key="1">
    <source>
        <dbReference type="ARBA" id="ARBA00022741"/>
    </source>
</evidence>
<dbReference type="InterPro" id="IPR011006">
    <property type="entry name" value="CheY-like_superfamily"/>
</dbReference>
<dbReference type="Pfam" id="PF00072">
    <property type="entry name" value="Response_reg"/>
    <property type="match status" value="1"/>
</dbReference>
<dbReference type="EMBL" id="RAVZ01000062">
    <property type="protein sequence ID" value="RKG89964.1"/>
    <property type="molecule type" value="Genomic_DNA"/>
</dbReference>
<dbReference type="SUPFAM" id="SSF52172">
    <property type="entry name" value="CheY-like"/>
    <property type="match status" value="1"/>
</dbReference>
<evidence type="ECO:0000256" key="2">
    <source>
        <dbReference type="ARBA" id="ARBA00022840"/>
    </source>
</evidence>
<dbReference type="SMART" id="SM00448">
    <property type="entry name" value="REC"/>
    <property type="match status" value="1"/>
</dbReference>
<dbReference type="PROSITE" id="PS00688">
    <property type="entry name" value="SIGMA54_INTERACT_3"/>
    <property type="match status" value="1"/>
</dbReference>
<dbReference type="GO" id="GO:0006355">
    <property type="term" value="P:regulation of DNA-templated transcription"/>
    <property type="evidence" value="ECO:0007669"/>
    <property type="project" value="InterPro"/>
</dbReference>
<dbReference type="SUPFAM" id="SSF46689">
    <property type="entry name" value="Homeodomain-like"/>
    <property type="match status" value="1"/>
</dbReference>
<dbReference type="InterPro" id="IPR003593">
    <property type="entry name" value="AAA+_ATPase"/>
</dbReference>
<evidence type="ECO:0000256" key="3">
    <source>
        <dbReference type="ARBA" id="ARBA00023015"/>
    </source>
</evidence>
<dbReference type="InterPro" id="IPR025662">
    <property type="entry name" value="Sigma_54_int_dom_ATP-bd_1"/>
</dbReference>
<gene>
    <name evidence="9" type="ORF">D7V88_11855</name>
</gene>
<dbReference type="InterPro" id="IPR025943">
    <property type="entry name" value="Sigma_54_int_dom_ATP-bd_2"/>
</dbReference>
<dbReference type="CDD" id="cd00009">
    <property type="entry name" value="AAA"/>
    <property type="match status" value="1"/>
</dbReference>
<dbReference type="GO" id="GO:0005524">
    <property type="term" value="F:ATP binding"/>
    <property type="evidence" value="ECO:0007669"/>
    <property type="project" value="UniProtKB-KW"/>
</dbReference>
<dbReference type="PROSITE" id="PS00675">
    <property type="entry name" value="SIGMA54_INTERACT_1"/>
    <property type="match status" value="1"/>
</dbReference>
<name>A0A3A8JCN0_9BACT</name>
<proteinExistence type="predicted"/>
<keyword evidence="2" id="KW-0067">ATP-binding</keyword>
<evidence type="ECO:0000256" key="4">
    <source>
        <dbReference type="ARBA" id="ARBA00023125"/>
    </source>
</evidence>
<dbReference type="SMART" id="SM00382">
    <property type="entry name" value="AAA"/>
    <property type="match status" value="1"/>
</dbReference>
<evidence type="ECO:0000256" key="5">
    <source>
        <dbReference type="ARBA" id="ARBA00023163"/>
    </source>
</evidence>
<dbReference type="InterPro" id="IPR009057">
    <property type="entry name" value="Homeodomain-like_sf"/>
</dbReference>
<comment type="caution">
    <text evidence="9">The sequence shown here is derived from an EMBL/GenBank/DDBJ whole genome shotgun (WGS) entry which is preliminary data.</text>
</comment>
<dbReference type="Pfam" id="PF00158">
    <property type="entry name" value="Sigma54_activat"/>
    <property type="match status" value="1"/>
</dbReference>
<dbReference type="FunFam" id="3.40.50.300:FF:000006">
    <property type="entry name" value="DNA-binding transcriptional regulator NtrC"/>
    <property type="match status" value="1"/>
</dbReference>
<keyword evidence="4" id="KW-0238">DNA-binding</keyword>
<dbReference type="InterPro" id="IPR058031">
    <property type="entry name" value="AAA_lid_NorR"/>
</dbReference>
<keyword evidence="3" id="KW-0805">Transcription regulation</keyword>
<dbReference type="Gene3D" id="3.40.50.2300">
    <property type="match status" value="1"/>
</dbReference>
<dbReference type="PANTHER" id="PTHR32071">
    <property type="entry name" value="TRANSCRIPTIONAL REGULATORY PROTEIN"/>
    <property type="match status" value="1"/>
</dbReference>
<keyword evidence="6" id="KW-0597">Phosphoprotein</keyword>
<dbReference type="GO" id="GO:0000160">
    <property type="term" value="P:phosphorelay signal transduction system"/>
    <property type="evidence" value="ECO:0007669"/>
    <property type="project" value="InterPro"/>
</dbReference>
<dbReference type="SUPFAM" id="SSF52540">
    <property type="entry name" value="P-loop containing nucleoside triphosphate hydrolases"/>
    <property type="match status" value="1"/>
</dbReference>
<dbReference type="RefSeq" id="WP_120540738.1">
    <property type="nucleotide sequence ID" value="NZ_RAVZ01000062.1"/>
</dbReference>
<dbReference type="InterPro" id="IPR001789">
    <property type="entry name" value="Sig_transdc_resp-reg_receiver"/>
</dbReference>
<dbReference type="Gene3D" id="1.10.8.60">
    <property type="match status" value="1"/>
</dbReference>
<dbReference type="OrthoDB" id="9763792at2"/>
<dbReference type="Pfam" id="PF25601">
    <property type="entry name" value="AAA_lid_14"/>
    <property type="match status" value="1"/>
</dbReference>
<feature type="domain" description="Sigma-54 factor interaction" evidence="7">
    <location>
        <begin position="138"/>
        <end position="367"/>
    </location>
</feature>
<evidence type="ECO:0000259" key="7">
    <source>
        <dbReference type="PROSITE" id="PS50045"/>
    </source>
</evidence>
<feature type="modified residue" description="4-aspartylphosphate" evidence="6">
    <location>
        <position position="52"/>
    </location>
</feature>
<dbReference type="PROSITE" id="PS50110">
    <property type="entry name" value="RESPONSE_REGULATORY"/>
    <property type="match status" value="1"/>
</dbReference>
<dbReference type="PROSITE" id="PS00676">
    <property type="entry name" value="SIGMA54_INTERACT_2"/>
    <property type="match status" value="1"/>
</dbReference>
<accession>A0A3A8JCN0</accession>
<dbReference type="PANTHER" id="PTHR32071:SF117">
    <property type="entry name" value="PTS-DEPENDENT DIHYDROXYACETONE KINASE OPERON REGULATORY PROTEIN-RELATED"/>
    <property type="match status" value="1"/>
</dbReference>
<reference evidence="10" key="1">
    <citation type="submission" date="2018-09" db="EMBL/GenBank/DDBJ databases">
        <authorList>
            <person name="Livingstone P.G."/>
            <person name="Whitworth D.E."/>
        </authorList>
    </citation>
    <scope>NUCLEOTIDE SEQUENCE [LARGE SCALE GENOMIC DNA]</scope>
    <source>
        <strain evidence="10">CA054A</strain>
    </source>
</reference>
<evidence type="ECO:0000259" key="8">
    <source>
        <dbReference type="PROSITE" id="PS50110"/>
    </source>
</evidence>
<feature type="domain" description="Response regulatory" evidence="8">
    <location>
        <begin position="3"/>
        <end position="113"/>
    </location>
</feature>
<dbReference type="GO" id="GO:0003677">
    <property type="term" value="F:DNA binding"/>
    <property type="evidence" value="ECO:0007669"/>
    <property type="project" value="UniProtKB-KW"/>
</dbReference>
<dbReference type="InterPro" id="IPR027417">
    <property type="entry name" value="P-loop_NTPase"/>
</dbReference>
<evidence type="ECO:0000313" key="9">
    <source>
        <dbReference type="EMBL" id="RKG89964.1"/>
    </source>
</evidence>
<dbReference type="InterPro" id="IPR002078">
    <property type="entry name" value="Sigma_54_int"/>
</dbReference>
<dbReference type="Proteomes" id="UP000268094">
    <property type="component" value="Unassembled WGS sequence"/>
</dbReference>